<dbReference type="RefSeq" id="WP_406790584.1">
    <property type="nucleotide sequence ID" value="NZ_JBJHZX010000003.1"/>
</dbReference>
<evidence type="ECO:0000313" key="7">
    <source>
        <dbReference type="EMBL" id="MFL0194457.1"/>
    </source>
</evidence>
<dbReference type="PIRSF" id="PIRSF035875">
    <property type="entry name" value="RNase_BN"/>
    <property type="match status" value="1"/>
</dbReference>
<feature type="transmembrane region" description="Helical" evidence="6">
    <location>
        <begin position="233"/>
        <end position="259"/>
    </location>
</feature>
<dbReference type="NCBIfam" id="TIGR00765">
    <property type="entry name" value="yihY_not_rbn"/>
    <property type="match status" value="1"/>
</dbReference>
<evidence type="ECO:0000256" key="3">
    <source>
        <dbReference type="ARBA" id="ARBA00022692"/>
    </source>
</evidence>
<keyword evidence="4 6" id="KW-1133">Transmembrane helix</keyword>
<organism evidence="7 8">
    <name type="scientific">Candidatus Clostridium eludens</name>
    <dbReference type="NCBI Taxonomy" id="3381663"/>
    <lineage>
        <taxon>Bacteria</taxon>
        <taxon>Bacillati</taxon>
        <taxon>Bacillota</taxon>
        <taxon>Clostridia</taxon>
        <taxon>Eubacteriales</taxon>
        <taxon>Clostridiaceae</taxon>
        <taxon>Clostridium</taxon>
    </lineage>
</organism>
<feature type="transmembrane region" description="Helical" evidence="6">
    <location>
        <begin position="126"/>
        <end position="154"/>
    </location>
</feature>
<evidence type="ECO:0000256" key="6">
    <source>
        <dbReference type="SAM" id="Phobius"/>
    </source>
</evidence>
<keyword evidence="3 6" id="KW-0812">Transmembrane</keyword>
<dbReference type="EMBL" id="JBJHZX010000003">
    <property type="protein sequence ID" value="MFL0194457.1"/>
    <property type="molecule type" value="Genomic_DNA"/>
</dbReference>
<dbReference type="PANTHER" id="PTHR30213:SF0">
    <property type="entry name" value="UPF0761 MEMBRANE PROTEIN YIHY"/>
    <property type="match status" value="1"/>
</dbReference>
<dbReference type="PANTHER" id="PTHR30213">
    <property type="entry name" value="INNER MEMBRANE PROTEIN YHJD"/>
    <property type="match status" value="1"/>
</dbReference>
<reference evidence="7 8" key="1">
    <citation type="submission" date="2024-11" db="EMBL/GenBank/DDBJ databases">
        <authorList>
            <person name="Heng Y.C."/>
            <person name="Lim A.C.H."/>
            <person name="Lee J.K.Y."/>
            <person name="Kittelmann S."/>
        </authorList>
    </citation>
    <scope>NUCLEOTIDE SEQUENCE [LARGE SCALE GENOMIC DNA]</scope>
    <source>
        <strain evidence="7 8">WILCCON 0269</strain>
    </source>
</reference>
<name>A0ABW8SEK0_9CLOT</name>
<accession>A0ABW8SEK0</accession>
<evidence type="ECO:0000256" key="1">
    <source>
        <dbReference type="ARBA" id="ARBA00004651"/>
    </source>
</evidence>
<evidence type="ECO:0000313" key="8">
    <source>
        <dbReference type="Proteomes" id="UP001623660"/>
    </source>
</evidence>
<evidence type="ECO:0000256" key="2">
    <source>
        <dbReference type="ARBA" id="ARBA00022475"/>
    </source>
</evidence>
<feature type="transmembrane region" description="Helical" evidence="6">
    <location>
        <begin position="21"/>
        <end position="49"/>
    </location>
</feature>
<dbReference type="InterPro" id="IPR017039">
    <property type="entry name" value="Virul_fac_BrkB"/>
</dbReference>
<feature type="transmembrane region" description="Helical" evidence="6">
    <location>
        <begin position="86"/>
        <end position="105"/>
    </location>
</feature>
<gene>
    <name evidence="7" type="ORF">ACJDU8_02550</name>
</gene>
<keyword evidence="8" id="KW-1185">Reference proteome</keyword>
<comment type="caution">
    <text evidence="7">The sequence shown here is derived from an EMBL/GenBank/DDBJ whole genome shotgun (WGS) entry which is preliminary data.</text>
</comment>
<keyword evidence="2" id="KW-1003">Cell membrane</keyword>
<proteinExistence type="predicted"/>
<feature type="transmembrane region" description="Helical" evidence="6">
    <location>
        <begin position="174"/>
        <end position="194"/>
    </location>
</feature>
<sequence length="273" mass="30815">MEKKAFNRFRTLVFRFIEDDVLALASQLAYSLIFSFFPFLIFIISVIGYSDITSNDMLASLSYIFPANVLELIKSTVIRITNTKDTKLLCISLIFTIWSSSGGFHSVIKGLNKAYNKKENRSVFKIYVISILCTLGITVIIVITILLLVFGQIIGSFLALNLGLFKEFNFIWNIFRYLIILFSTIFIFAAVYRYTPSLKLRWKEVIPGAFFSTIGIVIVSIGFAFYVNNFANYSVIYGSIGVAIVLMTWLFILSVITILGGELNSVLSGYGKR</sequence>
<protein>
    <submittedName>
        <fullName evidence="7">YihY/virulence factor BrkB family protein</fullName>
    </submittedName>
</protein>
<evidence type="ECO:0000256" key="4">
    <source>
        <dbReference type="ARBA" id="ARBA00022989"/>
    </source>
</evidence>
<feature type="transmembrane region" description="Helical" evidence="6">
    <location>
        <begin position="206"/>
        <end position="227"/>
    </location>
</feature>
<dbReference type="Pfam" id="PF03631">
    <property type="entry name" value="Virul_fac_BrkB"/>
    <property type="match status" value="1"/>
</dbReference>
<evidence type="ECO:0000256" key="5">
    <source>
        <dbReference type="ARBA" id="ARBA00023136"/>
    </source>
</evidence>
<keyword evidence="5 6" id="KW-0472">Membrane</keyword>
<comment type="subcellular location">
    <subcellularLocation>
        <location evidence="1">Cell membrane</location>
        <topology evidence="1">Multi-pass membrane protein</topology>
    </subcellularLocation>
</comment>
<dbReference type="Proteomes" id="UP001623660">
    <property type="component" value="Unassembled WGS sequence"/>
</dbReference>